<evidence type="ECO:0000256" key="5">
    <source>
        <dbReference type="ARBA" id="ARBA00022917"/>
    </source>
</evidence>
<proteinExistence type="inferred from homology"/>
<reference evidence="10 11" key="1">
    <citation type="journal article" date="2016" name="Nat. Commun.">
        <title>Thousands of microbial genomes shed light on interconnected biogeochemical processes in an aquifer system.</title>
        <authorList>
            <person name="Anantharaman K."/>
            <person name="Brown C.T."/>
            <person name="Hug L.A."/>
            <person name="Sharon I."/>
            <person name="Castelle C.J."/>
            <person name="Probst A.J."/>
            <person name="Thomas B.C."/>
            <person name="Singh A."/>
            <person name="Wilkins M.J."/>
            <person name="Karaoz U."/>
            <person name="Brodie E.L."/>
            <person name="Williams K.H."/>
            <person name="Hubbard S.S."/>
            <person name="Banfield J.F."/>
        </authorList>
    </citation>
    <scope>NUCLEOTIDE SEQUENCE [LARGE SCALE GENOMIC DNA]</scope>
</reference>
<comment type="function">
    <text evidence="8">Catalyzes the attachment of tryptophan to tRNA(Trp).</text>
</comment>
<dbReference type="PANTHER" id="PTHR43766:SF1">
    <property type="entry name" value="TRYPTOPHAN--TRNA LIGASE, MITOCHONDRIAL"/>
    <property type="match status" value="1"/>
</dbReference>
<dbReference type="InterPro" id="IPR024109">
    <property type="entry name" value="Trp-tRNA-ligase_bac-type"/>
</dbReference>
<evidence type="ECO:0000256" key="7">
    <source>
        <dbReference type="ARBA" id="ARBA00049929"/>
    </source>
</evidence>
<dbReference type="InterPro" id="IPR002305">
    <property type="entry name" value="aa-tRNA-synth_Ic"/>
</dbReference>
<feature type="binding site" evidence="8">
    <location>
        <begin position="195"/>
        <end position="199"/>
    </location>
    <ligand>
        <name>ATP</name>
        <dbReference type="ChEBI" id="CHEBI:30616"/>
    </ligand>
</feature>
<comment type="subunit">
    <text evidence="8">Homodimer.</text>
</comment>
<feature type="binding site" evidence="8">
    <location>
        <begin position="11"/>
        <end position="13"/>
    </location>
    <ligand>
        <name>ATP</name>
        <dbReference type="ChEBI" id="CHEBI:30616"/>
    </ligand>
</feature>
<evidence type="ECO:0000256" key="3">
    <source>
        <dbReference type="ARBA" id="ARBA00022741"/>
    </source>
</evidence>
<feature type="binding site" evidence="8">
    <location>
        <position position="137"/>
    </location>
    <ligand>
        <name>L-tryptophan</name>
        <dbReference type="ChEBI" id="CHEBI:57912"/>
    </ligand>
</feature>
<dbReference type="GO" id="GO:0006436">
    <property type="term" value="P:tryptophanyl-tRNA aminoacylation"/>
    <property type="evidence" value="ECO:0007669"/>
    <property type="project" value="UniProtKB-UniRule"/>
</dbReference>
<dbReference type="PANTHER" id="PTHR43766">
    <property type="entry name" value="TRYPTOPHAN--TRNA LIGASE, MITOCHONDRIAL"/>
    <property type="match status" value="1"/>
</dbReference>
<feature type="binding site" evidence="8">
    <location>
        <begin position="149"/>
        <end position="151"/>
    </location>
    <ligand>
        <name>ATP</name>
        <dbReference type="ChEBI" id="CHEBI:30616"/>
    </ligand>
</feature>
<dbReference type="GO" id="GO:0005829">
    <property type="term" value="C:cytosol"/>
    <property type="evidence" value="ECO:0007669"/>
    <property type="project" value="TreeGrafter"/>
</dbReference>
<protein>
    <recommendedName>
        <fullName evidence="8">Tryptophan--tRNA ligase</fullName>
        <ecNumber evidence="8">6.1.1.2</ecNumber>
    </recommendedName>
    <alternativeName>
        <fullName evidence="8">Tryptophanyl-tRNA synthetase</fullName>
        <shortName evidence="8">TrpRS</shortName>
    </alternativeName>
</protein>
<keyword evidence="8" id="KW-0963">Cytoplasm</keyword>
<keyword evidence="4 8" id="KW-0067">ATP-binding</keyword>
<feature type="binding site" evidence="8">
    <location>
        <position position="187"/>
    </location>
    <ligand>
        <name>ATP</name>
        <dbReference type="ChEBI" id="CHEBI:30616"/>
    </ligand>
</feature>
<evidence type="ECO:0000256" key="9">
    <source>
        <dbReference type="RuleBase" id="RU363036"/>
    </source>
</evidence>
<sequence>MKEKIVLSGIRATGKMHLGNYLGAMKNFVELQKSNAYKCLYFIADYHTLTTTPDPEALKSNLPQIALDYLAAGIDPKKSILYAQSNVPEIAELCLLLGMVMPIGELQRCPTFKEKAKKQPDNINHGLFTYPVLMAADILGPRADLVPVGEDQLVHLEITRSIAQRFNSRYGETFILPEALKEKAIRVPGLDGTAKMGKSDNNTIDLSDSAETIRKKLGVAVTDPQRQRRSDPGRPSKCKLFTLHKFVSNENLVTEIREGCKIAKIGCVDCKRKLCEGIIALLEPLQHKRSCIAKEPDYIFEILKKGGEKARKIIQATVTEVREIMGLRMF</sequence>
<dbReference type="Proteomes" id="UP000178323">
    <property type="component" value="Unassembled WGS sequence"/>
</dbReference>
<evidence type="ECO:0000313" key="10">
    <source>
        <dbReference type="EMBL" id="OGF20413.1"/>
    </source>
</evidence>
<evidence type="ECO:0000313" key="11">
    <source>
        <dbReference type="Proteomes" id="UP000178323"/>
    </source>
</evidence>
<dbReference type="InterPro" id="IPR014729">
    <property type="entry name" value="Rossmann-like_a/b/a_fold"/>
</dbReference>
<comment type="caution">
    <text evidence="8">Lacks conserved residue(s) required for the propagation of feature annotation.</text>
</comment>
<dbReference type="NCBIfam" id="TIGR00233">
    <property type="entry name" value="trpS"/>
    <property type="match status" value="1"/>
</dbReference>
<accession>A0A1F5S1U8</accession>
<dbReference type="Pfam" id="PF00579">
    <property type="entry name" value="tRNA-synt_1b"/>
    <property type="match status" value="1"/>
</dbReference>
<dbReference type="InterPro" id="IPR050203">
    <property type="entry name" value="Trp-tRNA_synthetase"/>
</dbReference>
<dbReference type="FunFam" id="1.10.240.10:FF:000005">
    <property type="entry name" value="Tryptophan--tRNA ligase"/>
    <property type="match status" value="1"/>
</dbReference>
<organism evidence="10 11">
    <name type="scientific">Candidatus Falkowbacteria bacterium RBG_13_39_14</name>
    <dbReference type="NCBI Taxonomy" id="1797985"/>
    <lineage>
        <taxon>Bacteria</taxon>
        <taxon>Candidatus Falkowiibacteriota</taxon>
    </lineage>
</organism>
<comment type="catalytic activity">
    <reaction evidence="7 8">
        <text>tRNA(Trp) + L-tryptophan + ATP = L-tryptophyl-tRNA(Trp) + AMP + diphosphate + H(+)</text>
        <dbReference type="Rhea" id="RHEA:24080"/>
        <dbReference type="Rhea" id="RHEA-COMP:9671"/>
        <dbReference type="Rhea" id="RHEA-COMP:9705"/>
        <dbReference type="ChEBI" id="CHEBI:15378"/>
        <dbReference type="ChEBI" id="CHEBI:30616"/>
        <dbReference type="ChEBI" id="CHEBI:33019"/>
        <dbReference type="ChEBI" id="CHEBI:57912"/>
        <dbReference type="ChEBI" id="CHEBI:78442"/>
        <dbReference type="ChEBI" id="CHEBI:78535"/>
        <dbReference type="ChEBI" id="CHEBI:456215"/>
        <dbReference type="EC" id="6.1.1.2"/>
    </reaction>
</comment>
<dbReference type="HAMAP" id="MF_00140_B">
    <property type="entry name" value="Trp_tRNA_synth_B"/>
    <property type="match status" value="1"/>
</dbReference>
<keyword evidence="6 8" id="KW-0030">Aminoacyl-tRNA synthetase</keyword>
<evidence type="ECO:0000256" key="1">
    <source>
        <dbReference type="ARBA" id="ARBA00005594"/>
    </source>
</evidence>
<keyword evidence="2 8" id="KW-0436">Ligase</keyword>
<dbReference type="GO" id="GO:0005524">
    <property type="term" value="F:ATP binding"/>
    <property type="evidence" value="ECO:0007669"/>
    <property type="project" value="UniProtKB-UniRule"/>
</dbReference>
<name>A0A1F5S1U8_9BACT</name>
<keyword evidence="5 8" id="KW-0648">Protein biosynthesis</keyword>
<comment type="subcellular location">
    <subcellularLocation>
        <location evidence="8">Cytoplasm</location>
    </subcellularLocation>
</comment>
<comment type="similarity">
    <text evidence="1 8 9">Belongs to the class-I aminoacyl-tRNA synthetase family.</text>
</comment>
<gene>
    <name evidence="8" type="primary">trpS</name>
    <name evidence="10" type="ORF">A2Y83_01495</name>
</gene>
<dbReference type="Gene3D" id="1.10.240.10">
    <property type="entry name" value="Tyrosyl-Transfer RNA Synthetase"/>
    <property type="match status" value="1"/>
</dbReference>
<dbReference type="EMBL" id="MFFS01000088">
    <property type="protein sequence ID" value="OGF20413.1"/>
    <property type="molecule type" value="Genomic_DNA"/>
</dbReference>
<dbReference type="STRING" id="1797985.A2Y83_01495"/>
<dbReference type="GO" id="GO:0004830">
    <property type="term" value="F:tryptophan-tRNA ligase activity"/>
    <property type="evidence" value="ECO:0007669"/>
    <property type="project" value="UniProtKB-UniRule"/>
</dbReference>
<feature type="binding site" evidence="8">
    <location>
        <begin position="19"/>
        <end position="20"/>
    </location>
    <ligand>
        <name>ATP</name>
        <dbReference type="ChEBI" id="CHEBI:30616"/>
    </ligand>
</feature>
<feature type="short sequence motif" description="'KMSKS' region" evidence="8">
    <location>
        <begin position="195"/>
        <end position="199"/>
    </location>
</feature>
<dbReference type="PRINTS" id="PR01039">
    <property type="entry name" value="TRNASYNTHTRP"/>
</dbReference>
<evidence type="ECO:0000256" key="8">
    <source>
        <dbReference type="HAMAP-Rule" id="MF_00140"/>
    </source>
</evidence>
<keyword evidence="3 8" id="KW-0547">Nucleotide-binding</keyword>
<evidence type="ECO:0000256" key="6">
    <source>
        <dbReference type="ARBA" id="ARBA00023146"/>
    </source>
</evidence>
<dbReference type="InterPro" id="IPR002306">
    <property type="entry name" value="Trp-tRNA-ligase"/>
</dbReference>
<dbReference type="SUPFAM" id="SSF52374">
    <property type="entry name" value="Nucleotidylyl transferase"/>
    <property type="match status" value="1"/>
</dbReference>
<comment type="caution">
    <text evidence="10">The sequence shown here is derived from an EMBL/GenBank/DDBJ whole genome shotgun (WGS) entry which is preliminary data.</text>
</comment>
<dbReference type="Gene3D" id="3.40.50.620">
    <property type="entry name" value="HUPs"/>
    <property type="match status" value="1"/>
</dbReference>
<evidence type="ECO:0000256" key="2">
    <source>
        <dbReference type="ARBA" id="ARBA00022598"/>
    </source>
</evidence>
<evidence type="ECO:0000256" key="4">
    <source>
        <dbReference type="ARBA" id="ARBA00022840"/>
    </source>
</evidence>
<dbReference type="CDD" id="cd00806">
    <property type="entry name" value="TrpRS_core"/>
    <property type="match status" value="1"/>
</dbReference>
<dbReference type="AlphaFoldDB" id="A0A1F5S1U8"/>
<dbReference type="EC" id="6.1.1.2" evidence="8"/>